<dbReference type="AlphaFoldDB" id="A0A183D2L5"/>
<name>A0A183D2L5_9BILA</name>
<dbReference type="WBParaSite" id="GPUH_0000296101-mRNA-1">
    <property type="protein sequence ID" value="GPUH_0000296101-mRNA-1"/>
    <property type="gene ID" value="GPUH_0000296101"/>
</dbReference>
<organism evidence="1">
    <name type="scientific">Gongylonema pulchrum</name>
    <dbReference type="NCBI Taxonomy" id="637853"/>
    <lineage>
        <taxon>Eukaryota</taxon>
        <taxon>Metazoa</taxon>
        <taxon>Ecdysozoa</taxon>
        <taxon>Nematoda</taxon>
        <taxon>Chromadorea</taxon>
        <taxon>Rhabditida</taxon>
        <taxon>Spirurina</taxon>
        <taxon>Spiruromorpha</taxon>
        <taxon>Spiruroidea</taxon>
        <taxon>Gongylonematidae</taxon>
        <taxon>Gongylonema</taxon>
    </lineage>
</organism>
<evidence type="ECO:0000313" key="1">
    <source>
        <dbReference type="WBParaSite" id="GPUH_0000296101-mRNA-1"/>
    </source>
</evidence>
<reference evidence="1" key="1">
    <citation type="submission" date="2016-06" db="UniProtKB">
        <authorList>
            <consortium name="WormBaseParasite"/>
        </authorList>
    </citation>
    <scope>IDENTIFICATION</scope>
</reference>
<proteinExistence type="predicted"/>
<accession>A0A183D2L5</accession>
<sequence length="152" mass="16903">LRAMSDLSVDQTVTLLKISDREKSKSANATSKAKIPSKRRRADTDLADTAAAAAGDVGQFAFVRRGVQWIDEMMISVMKAKRVMEPNERNEKQILLETSDLHNNLVMLAAGIVLRTPGAQKTCTMGEKLQQQNLALDVIEWLIDNWVYTSAQ</sequence>
<protein>
    <submittedName>
        <fullName evidence="1">RIH_assoc domain-containing protein</fullName>
    </submittedName>
</protein>